<evidence type="ECO:0000313" key="5">
    <source>
        <dbReference type="Proteomes" id="UP000694416"/>
    </source>
</evidence>
<feature type="domain" description="Thioredoxin" evidence="3">
    <location>
        <begin position="386"/>
        <end position="520"/>
    </location>
</feature>
<proteinExistence type="inferred from homology"/>
<dbReference type="GO" id="GO:0006457">
    <property type="term" value="P:protein folding"/>
    <property type="evidence" value="ECO:0007669"/>
    <property type="project" value="TreeGrafter"/>
</dbReference>
<dbReference type="Gene3D" id="3.40.30.10">
    <property type="entry name" value="Glutaredoxin"/>
    <property type="match status" value="3"/>
</dbReference>
<dbReference type="Ensembl" id="ENSPTET00000019205.1">
    <property type="protein sequence ID" value="ENSPTEP00000012765.1"/>
    <property type="gene ID" value="ENSPTEG00000014340.1"/>
</dbReference>
<dbReference type="PANTHER" id="PTHR18929:SF219">
    <property type="entry name" value="THIOREDOXIN"/>
    <property type="match status" value="1"/>
</dbReference>
<dbReference type="SUPFAM" id="SSF52833">
    <property type="entry name" value="Thioredoxin-like"/>
    <property type="match status" value="2"/>
</dbReference>
<dbReference type="InterPro" id="IPR013766">
    <property type="entry name" value="Thioredoxin_domain"/>
</dbReference>
<feature type="chain" id="PRO_5034027819" evidence="2">
    <location>
        <begin position="20"/>
        <end position="545"/>
    </location>
</feature>
<evidence type="ECO:0000256" key="1">
    <source>
        <dbReference type="ARBA" id="ARBA00006347"/>
    </source>
</evidence>
<dbReference type="Pfam" id="PF00085">
    <property type="entry name" value="Thioredoxin"/>
    <property type="match status" value="2"/>
</dbReference>
<dbReference type="GO" id="GO:0005783">
    <property type="term" value="C:endoplasmic reticulum"/>
    <property type="evidence" value="ECO:0007669"/>
    <property type="project" value="TreeGrafter"/>
</dbReference>
<evidence type="ECO:0000313" key="4">
    <source>
        <dbReference type="Ensembl" id="ENSPTEP00000012765.1"/>
    </source>
</evidence>
<dbReference type="CDD" id="cd02961">
    <property type="entry name" value="PDI_a_family"/>
    <property type="match status" value="1"/>
</dbReference>
<evidence type="ECO:0000256" key="2">
    <source>
        <dbReference type="SAM" id="SignalP"/>
    </source>
</evidence>
<organism evidence="4 5">
    <name type="scientific">Piliocolobus tephrosceles</name>
    <name type="common">Ugandan red Colobus</name>
    <dbReference type="NCBI Taxonomy" id="591936"/>
    <lineage>
        <taxon>Eukaryota</taxon>
        <taxon>Metazoa</taxon>
        <taxon>Chordata</taxon>
        <taxon>Craniata</taxon>
        <taxon>Vertebrata</taxon>
        <taxon>Euteleostomi</taxon>
        <taxon>Mammalia</taxon>
        <taxon>Eutheria</taxon>
        <taxon>Euarchontoglires</taxon>
        <taxon>Primates</taxon>
        <taxon>Haplorrhini</taxon>
        <taxon>Catarrhini</taxon>
        <taxon>Cercopithecidae</taxon>
        <taxon>Colobinae</taxon>
        <taxon>Piliocolobus</taxon>
    </lineage>
</organism>
<dbReference type="InterPro" id="IPR036249">
    <property type="entry name" value="Thioredoxin-like_sf"/>
</dbReference>
<dbReference type="PROSITE" id="PS51352">
    <property type="entry name" value="THIOREDOXIN_2"/>
    <property type="match status" value="1"/>
</dbReference>
<keyword evidence="2" id="KW-0732">Signal</keyword>
<dbReference type="GO" id="GO:0034976">
    <property type="term" value="P:response to endoplasmic reticulum stress"/>
    <property type="evidence" value="ECO:0007669"/>
    <property type="project" value="TreeGrafter"/>
</dbReference>
<evidence type="ECO:0000259" key="3">
    <source>
        <dbReference type="PROSITE" id="PS51352"/>
    </source>
</evidence>
<feature type="signal peptide" evidence="2">
    <location>
        <begin position="1"/>
        <end position="19"/>
    </location>
</feature>
<dbReference type="CDD" id="cd02995">
    <property type="entry name" value="PDI_a_PDI_a'_C"/>
    <property type="match status" value="1"/>
</dbReference>
<sequence length="545" mass="64956">MTYGKIILVLYFLIQLYSCYEITESPSEVPSIDMTDFNKILINNQGFTILMLYAHWCSLSLLLLKNLKNISSLLTYDGSGIANIVKMNVLSNRGVIEKLNIYSYPALFMIKKNIIYRYNGFNKMMDILLWVYKHLDTSVFEINNKTKLTTFLQLEEYNNAILFFISKKGPNDKLFKQLVEISISTQLAFFLYITQKDIIDFFENDILSHQYKFNLEEVNDKDIYGILFKKDDFDSYFFLIEKELEYIYDMNVSKELKFFDLSNWIQKKIKPLVIKFSEYYFPVLFSNETITLFILYNNINQLNKTAIIKSAMKHKHINFAVSGAKETFEKRLLSELLIENFDKPIMRITEFKTNVNIPYKYKPLDDNIEINENNIDQFLNNYKTEKKYLYRKSERALDDEYNDGYVKILVADTYEEYIFNNEKDVLVLYYALWCGHCYKFEPIYREIGKRFKLYASKFKNFNNDIIIGKIDATNNDIYDIYIDGFPTIYLFTKINKKEPIKYVGERTLQNIVTWLRDQTHTNIDIEEFLNLSLDDEQIFENYEEL</sequence>
<dbReference type="PANTHER" id="PTHR18929">
    <property type="entry name" value="PROTEIN DISULFIDE ISOMERASE"/>
    <property type="match status" value="1"/>
</dbReference>
<accession>A0A8C9H0M3</accession>
<protein>
    <submittedName>
        <fullName evidence="4">Protein disulfide-isomerase 2-like</fullName>
    </submittedName>
</protein>
<dbReference type="InterPro" id="IPR017937">
    <property type="entry name" value="Thioredoxin_CS"/>
</dbReference>
<keyword evidence="5" id="KW-1185">Reference proteome</keyword>
<dbReference type="AlphaFoldDB" id="A0A8C9H0M3"/>
<name>A0A8C9H0M3_9PRIM</name>
<dbReference type="PROSITE" id="PS00194">
    <property type="entry name" value="THIOREDOXIN_1"/>
    <property type="match status" value="1"/>
</dbReference>
<comment type="similarity">
    <text evidence="1">Belongs to the protein disulfide isomerase family.</text>
</comment>
<dbReference type="GO" id="GO:0003756">
    <property type="term" value="F:protein disulfide isomerase activity"/>
    <property type="evidence" value="ECO:0007669"/>
    <property type="project" value="TreeGrafter"/>
</dbReference>
<dbReference type="Proteomes" id="UP000694416">
    <property type="component" value="Unplaced"/>
</dbReference>
<reference evidence="4" key="2">
    <citation type="submission" date="2025-09" db="UniProtKB">
        <authorList>
            <consortium name="Ensembl"/>
        </authorList>
    </citation>
    <scope>IDENTIFICATION</scope>
</reference>
<dbReference type="Pfam" id="PF13848">
    <property type="entry name" value="Thioredoxin_6"/>
    <property type="match status" value="1"/>
</dbReference>
<reference evidence="4" key="1">
    <citation type="submission" date="2025-08" db="UniProtKB">
        <authorList>
            <consortium name="Ensembl"/>
        </authorList>
    </citation>
    <scope>IDENTIFICATION</scope>
</reference>